<name>A0AAJ0M9Y0_9PEZI</name>
<dbReference type="PANTHER" id="PTHR35205:SF1">
    <property type="entry name" value="ZU5 DOMAIN-CONTAINING PROTEIN"/>
    <property type="match status" value="1"/>
</dbReference>
<dbReference type="Proteomes" id="UP001275084">
    <property type="component" value="Unassembled WGS sequence"/>
</dbReference>
<gene>
    <name evidence="1" type="ORF">B0T25DRAFT_573411</name>
</gene>
<reference evidence="1" key="1">
    <citation type="journal article" date="2023" name="Mol. Phylogenet. Evol.">
        <title>Genome-scale phylogeny and comparative genomics of the fungal order Sordariales.</title>
        <authorList>
            <person name="Hensen N."/>
            <person name="Bonometti L."/>
            <person name="Westerberg I."/>
            <person name="Brannstrom I.O."/>
            <person name="Guillou S."/>
            <person name="Cros-Aarteil S."/>
            <person name="Calhoun S."/>
            <person name="Haridas S."/>
            <person name="Kuo A."/>
            <person name="Mondo S."/>
            <person name="Pangilinan J."/>
            <person name="Riley R."/>
            <person name="LaButti K."/>
            <person name="Andreopoulos B."/>
            <person name="Lipzen A."/>
            <person name="Chen C."/>
            <person name="Yan M."/>
            <person name="Daum C."/>
            <person name="Ng V."/>
            <person name="Clum A."/>
            <person name="Steindorff A."/>
            <person name="Ohm R.A."/>
            <person name="Martin F."/>
            <person name="Silar P."/>
            <person name="Natvig D.O."/>
            <person name="Lalanne C."/>
            <person name="Gautier V."/>
            <person name="Ament-Velasquez S.L."/>
            <person name="Kruys A."/>
            <person name="Hutchinson M.I."/>
            <person name="Powell A.J."/>
            <person name="Barry K."/>
            <person name="Miller A.N."/>
            <person name="Grigoriev I.V."/>
            <person name="Debuchy R."/>
            <person name="Gladieux P."/>
            <person name="Hiltunen Thoren M."/>
            <person name="Johannesson H."/>
        </authorList>
    </citation>
    <scope>NUCLEOTIDE SEQUENCE</scope>
    <source>
        <strain evidence="1">CBS 955.72</strain>
    </source>
</reference>
<organism evidence="1 2">
    <name type="scientific">Lasiosphaeria hispida</name>
    <dbReference type="NCBI Taxonomy" id="260671"/>
    <lineage>
        <taxon>Eukaryota</taxon>
        <taxon>Fungi</taxon>
        <taxon>Dikarya</taxon>
        <taxon>Ascomycota</taxon>
        <taxon>Pezizomycotina</taxon>
        <taxon>Sordariomycetes</taxon>
        <taxon>Sordariomycetidae</taxon>
        <taxon>Sordariales</taxon>
        <taxon>Lasiosphaeriaceae</taxon>
        <taxon>Lasiosphaeria</taxon>
    </lineage>
</organism>
<comment type="caution">
    <text evidence="1">The sequence shown here is derived from an EMBL/GenBank/DDBJ whole genome shotgun (WGS) entry which is preliminary data.</text>
</comment>
<dbReference type="EMBL" id="JAUIQD010000007">
    <property type="protein sequence ID" value="KAK3344474.1"/>
    <property type="molecule type" value="Genomic_DNA"/>
</dbReference>
<accession>A0AAJ0M9Y0</accession>
<reference evidence="1" key="2">
    <citation type="submission" date="2023-06" db="EMBL/GenBank/DDBJ databases">
        <authorList>
            <consortium name="Lawrence Berkeley National Laboratory"/>
            <person name="Haridas S."/>
            <person name="Hensen N."/>
            <person name="Bonometti L."/>
            <person name="Westerberg I."/>
            <person name="Brannstrom I.O."/>
            <person name="Guillou S."/>
            <person name="Cros-Aarteil S."/>
            <person name="Calhoun S."/>
            <person name="Kuo A."/>
            <person name="Mondo S."/>
            <person name="Pangilinan J."/>
            <person name="Riley R."/>
            <person name="Labutti K."/>
            <person name="Andreopoulos B."/>
            <person name="Lipzen A."/>
            <person name="Chen C."/>
            <person name="Yanf M."/>
            <person name="Daum C."/>
            <person name="Ng V."/>
            <person name="Clum A."/>
            <person name="Steindorff A."/>
            <person name="Ohm R."/>
            <person name="Martin F."/>
            <person name="Silar P."/>
            <person name="Natvig D."/>
            <person name="Lalanne C."/>
            <person name="Gautier V."/>
            <person name="Ament-Velasquez S.L."/>
            <person name="Kruys A."/>
            <person name="Hutchinson M.I."/>
            <person name="Powell A.J."/>
            <person name="Barry K."/>
            <person name="Miller A.N."/>
            <person name="Grigoriev I.V."/>
            <person name="Debuchy R."/>
            <person name="Gladieux P."/>
            <person name="Thoren M.H."/>
            <person name="Johannesson H."/>
        </authorList>
    </citation>
    <scope>NUCLEOTIDE SEQUENCE</scope>
    <source>
        <strain evidence="1">CBS 955.72</strain>
    </source>
</reference>
<protein>
    <recommendedName>
        <fullName evidence="3">NB-ARC domain-containing protein</fullName>
    </recommendedName>
</protein>
<proteinExistence type="predicted"/>
<evidence type="ECO:0000313" key="1">
    <source>
        <dbReference type="EMBL" id="KAK3344474.1"/>
    </source>
</evidence>
<dbReference type="InterPro" id="IPR027417">
    <property type="entry name" value="P-loop_NTPase"/>
</dbReference>
<dbReference type="PANTHER" id="PTHR35205">
    <property type="entry name" value="NB-ARC AND TPR DOMAIN PROTEIN"/>
    <property type="match status" value="1"/>
</dbReference>
<dbReference type="AlphaFoldDB" id="A0AAJ0M9Y0"/>
<sequence length="166" mass="18305">MILDSADDCDVLYRLSSGNEHNGRPLATYLPQSRNGSILITTRNSDLAFRLTGRRPNMIEIGPIVQTDALKLLGKKLGSLLDAAVAVDLVQALDFVPLAISQAAAYIQTRAPRSSPEKYLAEFRDSERKRGSLLEYDGGDLRRDGGASNAILTTWMISFDHIRSKR</sequence>
<evidence type="ECO:0008006" key="3">
    <source>
        <dbReference type="Google" id="ProtNLM"/>
    </source>
</evidence>
<dbReference type="SUPFAM" id="SSF52540">
    <property type="entry name" value="P-loop containing nucleoside triphosphate hydrolases"/>
    <property type="match status" value="1"/>
</dbReference>
<keyword evidence="2" id="KW-1185">Reference proteome</keyword>
<evidence type="ECO:0000313" key="2">
    <source>
        <dbReference type="Proteomes" id="UP001275084"/>
    </source>
</evidence>